<evidence type="ECO:0000313" key="11">
    <source>
        <dbReference type="EMBL" id="GER39181.1"/>
    </source>
</evidence>
<dbReference type="GO" id="GO:0003400">
    <property type="term" value="P:regulation of COPII vesicle coating"/>
    <property type="evidence" value="ECO:0007669"/>
    <property type="project" value="TreeGrafter"/>
</dbReference>
<evidence type="ECO:0000256" key="4">
    <source>
        <dbReference type="ARBA" id="ARBA00022692"/>
    </source>
</evidence>
<organism evidence="11 12">
    <name type="scientific">Striga asiatica</name>
    <name type="common">Asiatic witchweed</name>
    <name type="synonym">Buchnera asiatica</name>
    <dbReference type="NCBI Taxonomy" id="4170"/>
    <lineage>
        <taxon>Eukaryota</taxon>
        <taxon>Viridiplantae</taxon>
        <taxon>Streptophyta</taxon>
        <taxon>Embryophyta</taxon>
        <taxon>Tracheophyta</taxon>
        <taxon>Spermatophyta</taxon>
        <taxon>Magnoliopsida</taxon>
        <taxon>eudicotyledons</taxon>
        <taxon>Gunneridae</taxon>
        <taxon>Pentapetalae</taxon>
        <taxon>asterids</taxon>
        <taxon>lamiids</taxon>
        <taxon>Lamiales</taxon>
        <taxon>Orobanchaceae</taxon>
        <taxon>Buchnereae</taxon>
        <taxon>Striga</taxon>
    </lineage>
</organism>
<comment type="caution">
    <text evidence="11">The sequence shown here is derived from an EMBL/GenBank/DDBJ whole genome shotgun (WGS) entry which is preliminary data.</text>
</comment>
<keyword evidence="3" id="KW-0853">WD repeat</keyword>
<reference evidence="12" key="1">
    <citation type="journal article" date="2019" name="Curr. Biol.">
        <title>Genome Sequence of Striga asiatica Provides Insight into the Evolution of Plant Parasitism.</title>
        <authorList>
            <person name="Yoshida S."/>
            <person name="Kim S."/>
            <person name="Wafula E.K."/>
            <person name="Tanskanen J."/>
            <person name="Kim Y.M."/>
            <person name="Honaas L."/>
            <person name="Yang Z."/>
            <person name="Spallek T."/>
            <person name="Conn C.E."/>
            <person name="Ichihashi Y."/>
            <person name="Cheong K."/>
            <person name="Cui S."/>
            <person name="Der J.P."/>
            <person name="Gundlach H."/>
            <person name="Jiao Y."/>
            <person name="Hori C."/>
            <person name="Ishida J.K."/>
            <person name="Kasahara H."/>
            <person name="Kiba T."/>
            <person name="Kim M.S."/>
            <person name="Koo N."/>
            <person name="Laohavisit A."/>
            <person name="Lee Y.H."/>
            <person name="Lumba S."/>
            <person name="McCourt P."/>
            <person name="Mortimer J.C."/>
            <person name="Mutuku J.M."/>
            <person name="Nomura T."/>
            <person name="Sasaki-Sekimoto Y."/>
            <person name="Seto Y."/>
            <person name="Wang Y."/>
            <person name="Wakatake T."/>
            <person name="Sakakibara H."/>
            <person name="Demura T."/>
            <person name="Yamaguchi S."/>
            <person name="Yoneyama K."/>
            <person name="Manabe R.I."/>
            <person name="Nelson D.C."/>
            <person name="Schulman A.H."/>
            <person name="Timko M.P."/>
            <person name="dePamphilis C.W."/>
            <person name="Choi D."/>
            <person name="Shirasu K."/>
        </authorList>
    </citation>
    <scope>NUCLEOTIDE SEQUENCE [LARGE SCALE GENOMIC DNA]</scope>
    <source>
        <strain evidence="12">cv. UVA1</strain>
    </source>
</reference>
<comment type="subcellular location">
    <subcellularLocation>
        <location evidence="1">Endoplasmic reticulum membrane</location>
        <topology evidence="1">Single-pass membrane protein</topology>
    </subcellularLocation>
</comment>
<dbReference type="GO" id="GO:0006888">
    <property type="term" value="P:endoplasmic reticulum to Golgi vesicle-mediated transport"/>
    <property type="evidence" value="ECO:0007669"/>
    <property type="project" value="TreeGrafter"/>
</dbReference>
<keyword evidence="2" id="KW-0813">Transport</keyword>
<dbReference type="Gene3D" id="2.130.10.10">
    <property type="entry name" value="YVTN repeat-like/Quinoprotein amine dehydrogenase"/>
    <property type="match status" value="1"/>
</dbReference>
<dbReference type="GO" id="GO:0005085">
    <property type="term" value="F:guanyl-nucleotide exchange factor activity"/>
    <property type="evidence" value="ECO:0007669"/>
    <property type="project" value="InterPro"/>
</dbReference>
<dbReference type="InterPro" id="IPR001680">
    <property type="entry name" value="WD40_rpt"/>
</dbReference>
<dbReference type="PANTHER" id="PTHR23284">
    <property type="entry name" value="PROLACTIN REGULATORY ELEMENT BINDING PROTEIN"/>
    <property type="match status" value="1"/>
</dbReference>
<dbReference type="PANTHER" id="PTHR23284:SF0">
    <property type="entry name" value="PROLACTIN REGULATORY ELEMENT-BINDING PROTEIN"/>
    <property type="match status" value="1"/>
</dbReference>
<keyword evidence="12" id="KW-1185">Reference proteome</keyword>
<dbReference type="InterPro" id="IPR036322">
    <property type="entry name" value="WD40_repeat_dom_sf"/>
</dbReference>
<keyword evidence="6" id="KW-0256">Endoplasmic reticulum</keyword>
<dbReference type="SMART" id="SM00320">
    <property type="entry name" value="WD40"/>
    <property type="match status" value="2"/>
</dbReference>
<dbReference type="EMBL" id="BKCP01005594">
    <property type="protein sequence ID" value="GER39181.1"/>
    <property type="molecule type" value="Genomic_DNA"/>
</dbReference>
<keyword evidence="9" id="KW-1133">Transmembrane helix</keyword>
<evidence type="ECO:0000256" key="6">
    <source>
        <dbReference type="ARBA" id="ARBA00022824"/>
    </source>
</evidence>
<evidence type="ECO:0000256" key="3">
    <source>
        <dbReference type="ARBA" id="ARBA00022574"/>
    </source>
</evidence>
<protein>
    <submittedName>
        <fullName evidence="11">Transducin/WD40 repeat-like superfamily protein</fullName>
    </submittedName>
</protein>
<evidence type="ECO:0000256" key="7">
    <source>
        <dbReference type="ARBA" id="ARBA00022892"/>
    </source>
</evidence>
<keyword evidence="10" id="KW-0472">Membrane</keyword>
<keyword evidence="5" id="KW-0677">Repeat</keyword>
<proteinExistence type="predicted"/>
<dbReference type="SUPFAM" id="SSF50978">
    <property type="entry name" value="WD40 repeat-like"/>
    <property type="match status" value="1"/>
</dbReference>
<accession>A0A5A7Q2S7</accession>
<evidence type="ECO:0000256" key="2">
    <source>
        <dbReference type="ARBA" id="ARBA00022448"/>
    </source>
</evidence>
<dbReference type="OrthoDB" id="2013972at2759"/>
<keyword evidence="8" id="KW-0653">Protein transport</keyword>
<evidence type="ECO:0000256" key="8">
    <source>
        <dbReference type="ARBA" id="ARBA00022927"/>
    </source>
</evidence>
<sequence>MMKNANKLVSETYDDMMYVAKLGTGSDLPYRIAVHPGGEGLICSFPKSCKWYEWDSTSSKDEHTLNLKSSDKTLEQLEDVGQQLAMTFNSEGSSLAVGAQDGKLRVFKWPSMENTLDEANVHASVKDLDFSPDGKFLVSVGSGPVRIWNISTSTSVASLPKQNDEIFSFCLFSRTSNTDQVLYMTAMGDKGGRIIKWNTSSWERIRSTNVSRDPVSAFNVSPDGKLLAV</sequence>
<evidence type="ECO:0000313" key="12">
    <source>
        <dbReference type="Proteomes" id="UP000325081"/>
    </source>
</evidence>
<gene>
    <name evidence="11" type="ORF">STAS_15784</name>
</gene>
<keyword evidence="7" id="KW-0931">ER-Golgi transport</keyword>
<dbReference type="GO" id="GO:0005789">
    <property type="term" value="C:endoplasmic reticulum membrane"/>
    <property type="evidence" value="ECO:0007669"/>
    <property type="project" value="UniProtKB-SubCell"/>
</dbReference>
<dbReference type="AlphaFoldDB" id="A0A5A7Q2S7"/>
<evidence type="ECO:0000256" key="1">
    <source>
        <dbReference type="ARBA" id="ARBA00004389"/>
    </source>
</evidence>
<dbReference type="Proteomes" id="UP000325081">
    <property type="component" value="Unassembled WGS sequence"/>
</dbReference>
<keyword evidence="4" id="KW-0812">Transmembrane</keyword>
<dbReference type="InterPro" id="IPR045260">
    <property type="entry name" value="Sec12-like"/>
</dbReference>
<evidence type="ECO:0000256" key="5">
    <source>
        <dbReference type="ARBA" id="ARBA00022737"/>
    </source>
</evidence>
<dbReference type="Pfam" id="PF00400">
    <property type="entry name" value="WD40"/>
    <property type="match status" value="1"/>
</dbReference>
<dbReference type="GO" id="GO:0015031">
    <property type="term" value="P:protein transport"/>
    <property type="evidence" value="ECO:0007669"/>
    <property type="project" value="UniProtKB-KW"/>
</dbReference>
<dbReference type="InterPro" id="IPR015943">
    <property type="entry name" value="WD40/YVTN_repeat-like_dom_sf"/>
</dbReference>
<evidence type="ECO:0000256" key="9">
    <source>
        <dbReference type="ARBA" id="ARBA00022989"/>
    </source>
</evidence>
<evidence type="ECO:0000256" key="10">
    <source>
        <dbReference type="ARBA" id="ARBA00023136"/>
    </source>
</evidence>
<name>A0A5A7Q2S7_STRAF</name>